<dbReference type="AlphaFoldDB" id="A0AAD4HVR9"/>
<evidence type="ECO:0000313" key="8">
    <source>
        <dbReference type="Proteomes" id="UP001197093"/>
    </source>
</evidence>
<gene>
    <name evidence="7" type="ORF">NEMBOFW57_005080</name>
</gene>
<evidence type="ECO:0000256" key="4">
    <source>
        <dbReference type="ARBA" id="ARBA00047811"/>
    </source>
</evidence>
<dbReference type="PANTHER" id="PTHR24056">
    <property type="entry name" value="CELL DIVISION PROTEIN KINASE"/>
    <property type="match status" value="1"/>
</dbReference>
<keyword evidence="8" id="KW-1185">Reference proteome</keyword>
<proteinExistence type="predicted"/>
<dbReference type="Proteomes" id="UP001197093">
    <property type="component" value="Unassembled WGS sequence"/>
</dbReference>
<organism evidence="7 8">
    <name type="scientific">Staphylotrichum longicolle</name>
    <dbReference type="NCBI Taxonomy" id="669026"/>
    <lineage>
        <taxon>Eukaryota</taxon>
        <taxon>Fungi</taxon>
        <taxon>Dikarya</taxon>
        <taxon>Ascomycota</taxon>
        <taxon>Pezizomycotina</taxon>
        <taxon>Sordariomycetes</taxon>
        <taxon>Sordariomycetidae</taxon>
        <taxon>Sordariales</taxon>
        <taxon>Chaetomiaceae</taxon>
        <taxon>Staphylotrichum</taxon>
    </lineage>
</organism>
<accession>A0AAD4HVR9</accession>
<comment type="caution">
    <text evidence="7">The sequence shown here is derived from an EMBL/GenBank/DDBJ whole genome shotgun (WGS) entry which is preliminary data.</text>
</comment>
<dbReference type="Gene3D" id="1.10.510.10">
    <property type="entry name" value="Transferase(Phosphotransferase) domain 1"/>
    <property type="match status" value="1"/>
</dbReference>
<name>A0AAD4HVR9_9PEZI</name>
<dbReference type="SUPFAM" id="SSF56112">
    <property type="entry name" value="Protein kinase-like (PK-like)"/>
    <property type="match status" value="1"/>
</dbReference>
<sequence>MWSEGLKFVVRESDDHPEFVAKGPSSEDDEASNWPAFRYEAKMQRLFSKDTMIRHMVDFAPETDTTRPMMILEPFQKTLWDARTTRPLSTHEIQWIMQGVLIGLLNIHRKRLVFTDLKMENVGISGFDNEKPNENPREIKVRLADLGAVSKPGTREISALTYRSPEVQFGKPWDQSTDVWSWGIILAQLLLAQVDFCSPGMYDSIAVGPLDDRAKTARDAIAVDFDLHSLSLYADDAKSRAMLPPARPEMAYKWAEAMMAKGVPGEDIQFLANTLNPLPKARFTTVEILESGYLDF</sequence>
<dbReference type="GO" id="GO:0005634">
    <property type="term" value="C:nucleus"/>
    <property type="evidence" value="ECO:0007669"/>
    <property type="project" value="TreeGrafter"/>
</dbReference>
<evidence type="ECO:0000256" key="2">
    <source>
        <dbReference type="ARBA" id="ARBA00022741"/>
    </source>
</evidence>
<dbReference type="InterPro" id="IPR050108">
    <property type="entry name" value="CDK"/>
</dbReference>
<feature type="domain" description="Protein kinase" evidence="6">
    <location>
        <begin position="1"/>
        <end position="294"/>
    </location>
</feature>
<reference evidence="7" key="1">
    <citation type="submission" date="2023-02" db="EMBL/GenBank/DDBJ databases">
        <authorList>
            <person name="Palmer J.M."/>
        </authorList>
    </citation>
    <scope>NUCLEOTIDE SEQUENCE</scope>
    <source>
        <strain evidence="7">FW57</strain>
    </source>
</reference>
<dbReference type="GO" id="GO:0004693">
    <property type="term" value="F:cyclin-dependent protein serine/threonine kinase activity"/>
    <property type="evidence" value="ECO:0007669"/>
    <property type="project" value="UniProtKB-EC"/>
</dbReference>
<evidence type="ECO:0000256" key="5">
    <source>
        <dbReference type="ARBA" id="ARBA00048367"/>
    </source>
</evidence>
<evidence type="ECO:0000313" key="7">
    <source>
        <dbReference type="EMBL" id="KAG7288724.1"/>
    </source>
</evidence>
<dbReference type="Pfam" id="PF00069">
    <property type="entry name" value="Pkinase"/>
    <property type="match status" value="1"/>
</dbReference>
<dbReference type="EMBL" id="JAHCVI010000002">
    <property type="protein sequence ID" value="KAG7288724.1"/>
    <property type="molecule type" value="Genomic_DNA"/>
</dbReference>
<dbReference type="InterPro" id="IPR011009">
    <property type="entry name" value="Kinase-like_dom_sf"/>
</dbReference>
<comment type="catalytic activity">
    <reaction evidence="4">
        <text>L-threonyl-[protein] + ATP = O-phospho-L-threonyl-[protein] + ADP + H(+)</text>
        <dbReference type="Rhea" id="RHEA:46608"/>
        <dbReference type="Rhea" id="RHEA-COMP:11060"/>
        <dbReference type="Rhea" id="RHEA-COMP:11605"/>
        <dbReference type="ChEBI" id="CHEBI:15378"/>
        <dbReference type="ChEBI" id="CHEBI:30013"/>
        <dbReference type="ChEBI" id="CHEBI:30616"/>
        <dbReference type="ChEBI" id="CHEBI:61977"/>
        <dbReference type="ChEBI" id="CHEBI:456216"/>
        <dbReference type="EC" id="2.7.11.22"/>
    </reaction>
</comment>
<dbReference type="EC" id="2.7.11.22" evidence="1"/>
<dbReference type="PROSITE" id="PS50011">
    <property type="entry name" value="PROTEIN_KINASE_DOM"/>
    <property type="match status" value="1"/>
</dbReference>
<evidence type="ECO:0000256" key="1">
    <source>
        <dbReference type="ARBA" id="ARBA00012425"/>
    </source>
</evidence>
<keyword evidence="2" id="KW-0547">Nucleotide-binding</keyword>
<dbReference type="GO" id="GO:0005524">
    <property type="term" value="F:ATP binding"/>
    <property type="evidence" value="ECO:0007669"/>
    <property type="project" value="UniProtKB-KW"/>
</dbReference>
<comment type="catalytic activity">
    <reaction evidence="5">
        <text>L-seryl-[protein] + ATP = O-phospho-L-seryl-[protein] + ADP + H(+)</text>
        <dbReference type="Rhea" id="RHEA:17989"/>
        <dbReference type="Rhea" id="RHEA-COMP:9863"/>
        <dbReference type="Rhea" id="RHEA-COMP:11604"/>
        <dbReference type="ChEBI" id="CHEBI:15378"/>
        <dbReference type="ChEBI" id="CHEBI:29999"/>
        <dbReference type="ChEBI" id="CHEBI:30616"/>
        <dbReference type="ChEBI" id="CHEBI:83421"/>
        <dbReference type="ChEBI" id="CHEBI:456216"/>
        <dbReference type="EC" id="2.7.11.22"/>
    </reaction>
</comment>
<dbReference type="SMART" id="SM00220">
    <property type="entry name" value="S_TKc"/>
    <property type="match status" value="1"/>
</dbReference>
<dbReference type="InterPro" id="IPR000719">
    <property type="entry name" value="Prot_kinase_dom"/>
</dbReference>
<evidence type="ECO:0000256" key="3">
    <source>
        <dbReference type="ARBA" id="ARBA00022840"/>
    </source>
</evidence>
<keyword evidence="3" id="KW-0067">ATP-binding</keyword>
<evidence type="ECO:0000259" key="6">
    <source>
        <dbReference type="PROSITE" id="PS50011"/>
    </source>
</evidence>
<protein>
    <recommendedName>
        <fullName evidence="1">cyclin-dependent kinase</fullName>
        <ecNumber evidence="1">2.7.11.22</ecNumber>
    </recommendedName>
</protein>